<evidence type="ECO:0000313" key="1">
    <source>
        <dbReference type="EMBL" id="MFG3818064.1"/>
    </source>
</evidence>
<comment type="caution">
    <text evidence="1">The sequence shown here is derived from an EMBL/GenBank/DDBJ whole genome shotgun (WGS) entry which is preliminary data.</text>
</comment>
<protein>
    <submittedName>
        <fullName evidence="1">Uncharacterized protein</fullName>
    </submittedName>
</protein>
<reference evidence="2" key="1">
    <citation type="journal article" date="2024" name="Algal Res.">
        <title>Biochemical, toxicological and genomic investigation of a high-biomass producing Limnothrix strain isolated from Italian shallow drinking water reservoir.</title>
        <authorList>
            <person name="Simonazzi M."/>
            <person name="Shishido T.K."/>
            <person name="Delbaje E."/>
            <person name="Wahlsten M."/>
            <person name="Fewer D.P."/>
            <person name="Sivonen K."/>
            <person name="Pezzolesi L."/>
            <person name="Pistocchi R."/>
        </authorList>
    </citation>
    <scope>NUCLEOTIDE SEQUENCE [LARGE SCALE GENOMIC DNA]</scope>
    <source>
        <strain evidence="2">LRLZ20PSL1</strain>
    </source>
</reference>
<dbReference type="EMBL" id="JAZAQF010000059">
    <property type="protein sequence ID" value="MFG3818064.1"/>
    <property type="molecule type" value="Genomic_DNA"/>
</dbReference>
<name>A0ABW7CD29_9CYAN</name>
<sequence>MTAEWWAVPDAQGDRPLGLASPVSGHCHRLHLAGLRQWGNW</sequence>
<dbReference type="Proteomes" id="UP001604335">
    <property type="component" value="Unassembled WGS sequence"/>
</dbReference>
<keyword evidence="2" id="KW-1185">Reference proteome</keyword>
<dbReference type="RefSeq" id="WP_393012951.1">
    <property type="nucleotide sequence ID" value="NZ_JAZAQF010000059.1"/>
</dbReference>
<proteinExistence type="predicted"/>
<accession>A0ABW7CD29</accession>
<organism evidence="1 2">
    <name type="scientific">Limnothrix redekei LRLZ20PSL1</name>
    <dbReference type="NCBI Taxonomy" id="3112953"/>
    <lineage>
        <taxon>Bacteria</taxon>
        <taxon>Bacillati</taxon>
        <taxon>Cyanobacteriota</taxon>
        <taxon>Cyanophyceae</taxon>
        <taxon>Pseudanabaenales</taxon>
        <taxon>Pseudanabaenaceae</taxon>
        <taxon>Limnothrix</taxon>
    </lineage>
</organism>
<gene>
    <name evidence="1" type="ORF">VPK24_10495</name>
</gene>
<evidence type="ECO:0000313" key="2">
    <source>
        <dbReference type="Proteomes" id="UP001604335"/>
    </source>
</evidence>